<feature type="non-terminal residue" evidence="1">
    <location>
        <position position="1"/>
    </location>
</feature>
<accession>A0AC60R1W1</accession>
<sequence length="76" mass="8444">VGERTETRSYVVEIPKGLLVRNKCHLAPLPTDISEQTSPHSLVSESRTTLPDPASKGAEVRTRSGRIIKKSKRFTE</sequence>
<dbReference type="EMBL" id="JABSTQ010001560">
    <property type="protein sequence ID" value="KAG0444733.1"/>
    <property type="molecule type" value="Genomic_DNA"/>
</dbReference>
<protein>
    <submittedName>
        <fullName evidence="1">Uncharacterized protein</fullName>
    </submittedName>
</protein>
<evidence type="ECO:0000313" key="1">
    <source>
        <dbReference type="EMBL" id="KAG0444733.1"/>
    </source>
</evidence>
<reference evidence="1 2" key="1">
    <citation type="journal article" date="2020" name="Cell">
        <title>Large-Scale Comparative Analyses of Tick Genomes Elucidate Their Genetic Diversity and Vector Capacities.</title>
        <authorList>
            <consortium name="Tick Genome and Microbiome Consortium (TIGMIC)"/>
            <person name="Jia N."/>
            <person name="Wang J."/>
            <person name="Shi W."/>
            <person name="Du L."/>
            <person name="Sun Y."/>
            <person name="Zhan W."/>
            <person name="Jiang J.F."/>
            <person name="Wang Q."/>
            <person name="Zhang B."/>
            <person name="Ji P."/>
            <person name="Bell-Sakyi L."/>
            <person name="Cui X.M."/>
            <person name="Yuan T.T."/>
            <person name="Jiang B.G."/>
            <person name="Yang W.F."/>
            <person name="Lam T.T."/>
            <person name="Chang Q.C."/>
            <person name="Ding S.J."/>
            <person name="Wang X.J."/>
            <person name="Zhu J.G."/>
            <person name="Ruan X.D."/>
            <person name="Zhao L."/>
            <person name="Wei J.T."/>
            <person name="Ye R.Z."/>
            <person name="Que T.C."/>
            <person name="Du C.H."/>
            <person name="Zhou Y.H."/>
            <person name="Cheng J.X."/>
            <person name="Dai P.F."/>
            <person name="Guo W.B."/>
            <person name="Han X.H."/>
            <person name="Huang E.J."/>
            <person name="Li L.F."/>
            <person name="Wei W."/>
            <person name="Gao Y.C."/>
            <person name="Liu J.Z."/>
            <person name="Shao H.Z."/>
            <person name="Wang X."/>
            <person name="Wang C.C."/>
            <person name="Yang T.C."/>
            <person name="Huo Q.B."/>
            <person name="Li W."/>
            <person name="Chen H.Y."/>
            <person name="Chen S.E."/>
            <person name="Zhou L.G."/>
            <person name="Ni X.B."/>
            <person name="Tian J.H."/>
            <person name="Sheng Y."/>
            <person name="Liu T."/>
            <person name="Pan Y.S."/>
            <person name="Xia L.Y."/>
            <person name="Li J."/>
            <person name="Zhao F."/>
            <person name="Cao W.C."/>
        </authorList>
    </citation>
    <scope>NUCLEOTIDE SEQUENCE [LARGE SCALE GENOMIC DNA]</scope>
    <source>
        <strain evidence="1">Iper-2018</strain>
    </source>
</reference>
<dbReference type="Proteomes" id="UP000805193">
    <property type="component" value="Unassembled WGS sequence"/>
</dbReference>
<organism evidence="1 2">
    <name type="scientific">Ixodes persulcatus</name>
    <name type="common">Taiga tick</name>
    <dbReference type="NCBI Taxonomy" id="34615"/>
    <lineage>
        <taxon>Eukaryota</taxon>
        <taxon>Metazoa</taxon>
        <taxon>Ecdysozoa</taxon>
        <taxon>Arthropoda</taxon>
        <taxon>Chelicerata</taxon>
        <taxon>Arachnida</taxon>
        <taxon>Acari</taxon>
        <taxon>Parasitiformes</taxon>
        <taxon>Ixodida</taxon>
        <taxon>Ixodoidea</taxon>
        <taxon>Ixodidae</taxon>
        <taxon>Ixodinae</taxon>
        <taxon>Ixodes</taxon>
    </lineage>
</organism>
<keyword evidence="2" id="KW-1185">Reference proteome</keyword>
<proteinExistence type="predicted"/>
<evidence type="ECO:0000313" key="2">
    <source>
        <dbReference type="Proteomes" id="UP000805193"/>
    </source>
</evidence>
<gene>
    <name evidence="1" type="ORF">HPB47_013445</name>
</gene>
<name>A0AC60R1W1_IXOPE</name>
<comment type="caution">
    <text evidence="1">The sequence shown here is derived from an EMBL/GenBank/DDBJ whole genome shotgun (WGS) entry which is preliminary data.</text>
</comment>